<gene>
    <name evidence="1" type="ORF">L2764_06905</name>
</gene>
<sequence length="65" mass="7398">MSDCADRAAAQEQLNINVAMANRVKTPRLPKIGRCHNCHEPIAKPFCDADCRDGYEQRKRVSRQN</sequence>
<dbReference type="EMBL" id="JAKIKS010000019">
    <property type="protein sequence ID" value="MCL1124212.1"/>
    <property type="molecule type" value="Genomic_DNA"/>
</dbReference>
<keyword evidence="2" id="KW-1185">Reference proteome</keyword>
<evidence type="ECO:0000313" key="1">
    <source>
        <dbReference type="EMBL" id="MCL1124212.1"/>
    </source>
</evidence>
<evidence type="ECO:0000313" key="2">
    <source>
        <dbReference type="Proteomes" id="UP001203423"/>
    </source>
</evidence>
<evidence type="ECO:0008006" key="3">
    <source>
        <dbReference type="Google" id="ProtNLM"/>
    </source>
</evidence>
<reference evidence="1 2" key="1">
    <citation type="submission" date="2022-01" db="EMBL/GenBank/DDBJ databases">
        <title>Whole genome-based taxonomy of the Shewanellaceae.</title>
        <authorList>
            <person name="Martin-Rodriguez A.J."/>
        </authorList>
    </citation>
    <scope>NUCLEOTIDE SEQUENCE [LARGE SCALE GENOMIC DNA]</scope>
    <source>
        <strain evidence="1 2">DSM 17177</strain>
    </source>
</reference>
<protein>
    <recommendedName>
        <fullName evidence="3">DUF2116 family Zn-ribbon domain-containing protein</fullName>
    </recommendedName>
</protein>
<proteinExistence type="predicted"/>
<organism evidence="1 2">
    <name type="scientific">Shewanella surugensis</name>
    <dbReference type="NCBI Taxonomy" id="212020"/>
    <lineage>
        <taxon>Bacteria</taxon>
        <taxon>Pseudomonadati</taxon>
        <taxon>Pseudomonadota</taxon>
        <taxon>Gammaproteobacteria</taxon>
        <taxon>Alteromonadales</taxon>
        <taxon>Shewanellaceae</taxon>
        <taxon>Shewanella</taxon>
    </lineage>
</organism>
<dbReference type="RefSeq" id="WP_248939492.1">
    <property type="nucleotide sequence ID" value="NZ_JAKIKS010000019.1"/>
</dbReference>
<dbReference type="Proteomes" id="UP001203423">
    <property type="component" value="Unassembled WGS sequence"/>
</dbReference>
<comment type="caution">
    <text evidence="1">The sequence shown here is derived from an EMBL/GenBank/DDBJ whole genome shotgun (WGS) entry which is preliminary data.</text>
</comment>
<name>A0ABT0LA31_9GAMM</name>
<accession>A0ABT0LA31</accession>